<dbReference type="Pfam" id="PF13573">
    <property type="entry name" value="SprB"/>
    <property type="match status" value="2"/>
</dbReference>
<dbReference type="Proteomes" id="UP001139409">
    <property type="component" value="Unassembled WGS sequence"/>
</dbReference>
<proteinExistence type="predicted"/>
<feature type="non-terminal residue" evidence="2">
    <location>
        <position position="559"/>
    </location>
</feature>
<evidence type="ECO:0000313" key="3">
    <source>
        <dbReference type="Proteomes" id="UP001139409"/>
    </source>
</evidence>
<accession>A0A9X1HWS3</accession>
<keyword evidence="1" id="KW-0812">Transmembrane</keyword>
<organism evidence="2 3">
    <name type="scientific">Fulvivirga sedimenti</name>
    <dbReference type="NCBI Taxonomy" id="2879465"/>
    <lineage>
        <taxon>Bacteria</taxon>
        <taxon>Pseudomonadati</taxon>
        <taxon>Bacteroidota</taxon>
        <taxon>Cytophagia</taxon>
        <taxon>Cytophagales</taxon>
        <taxon>Fulvivirgaceae</taxon>
        <taxon>Fulvivirga</taxon>
    </lineage>
</organism>
<sequence>MRNIYQCCRGQTAKYSFQSVRRLFYLFILLILPFLFSTQAIAQFEVDGNTVSGDHTPAGEDWNNVYNGTSTATITTGILPDAGGFTGLLENSYIGGGTKDDNDFPAWEWQYTSVSDKTDILNGAAALYGQKIYFFGDRFSNDGATNIGFWFLQDEIGIQPPVGNVKGKFTGSHVIGDILVVAEISQGGVVGNAAAYRWVGAGNGSVPNDTKSLEPLSINATSLFAVVNSSTITVPWGYLGKQGLPQGQVPDIAFFEGMIDLGALQLSTDACFSSFLIETRASFSVSSILEDFLLGSFNVKPDVEVASVQICNEPGASTTLTATVDGGVGTITYQWSTTDGNITSDPTQSSITVDQVGTYQVIAYGESIDGTPGGCASVPATATVTYYPTPAVQATPTNISCFGETDGMIVAVGSGGSGGNYMYSLDGTNYQSSGTFMNLSAGSYTVYVQDGNGCTATTTTAIIAPPEVTISLLGSDPTCFGSTDGSITATAGGGDGSYEYSLDNSTWQASNVFNTLGAGSYTVYVRDGAGCLAQDDVTLNQNPQVTVSLEGSDPTCFGS</sequence>
<dbReference type="Gene3D" id="2.60.40.740">
    <property type="match status" value="1"/>
</dbReference>
<dbReference type="InterPro" id="IPR025667">
    <property type="entry name" value="SprB_repeat"/>
</dbReference>
<protein>
    <submittedName>
        <fullName evidence="2">SprB repeat-containing protein</fullName>
    </submittedName>
</protein>
<evidence type="ECO:0000256" key="1">
    <source>
        <dbReference type="SAM" id="Phobius"/>
    </source>
</evidence>
<keyword evidence="1" id="KW-1133">Transmembrane helix</keyword>
<keyword evidence="3" id="KW-1185">Reference proteome</keyword>
<comment type="caution">
    <text evidence="2">The sequence shown here is derived from an EMBL/GenBank/DDBJ whole genome shotgun (WGS) entry which is preliminary data.</text>
</comment>
<dbReference type="Gene3D" id="2.60.40.10">
    <property type="entry name" value="Immunoglobulins"/>
    <property type="match status" value="1"/>
</dbReference>
<dbReference type="EMBL" id="JAIXNE010000008">
    <property type="protein sequence ID" value="MCA6079061.1"/>
    <property type="molecule type" value="Genomic_DNA"/>
</dbReference>
<reference evidence="2" key="1">
    <citation type="submission" date="2021-09" db="EMBL/GenBank/DDBJ databases">
        <title>Fulvivirga sp. isolated from coastal sediment.</title>
        <authorList>
            <person name="Yu H."/>
        </authorList>
    </citation>
    <scope>NUCLEOTIDE SEQUENCE</scope>
    <source>
        <strain evidence="2">1062</strain>
    </source>
</reference>
<name>A0A9X1HWS3_9BACT</name>
<dbReference type="AlphaFoldDB" id="A0A9X1HWS3"/>
<keyword evidence="1" id="KW-0472">Membrane</keyword>
<gene>
    <name evidence="2" type="ORF">LDX50_29580</name>
</gene>
<evidence type="ECO:0000313" key="2">
    <source>
        <dbReference type="EMBL" id="MCA6079061.1"/>
    </source>
</evidence>
<dbReference type="InterPro" id="IPR013783">
    <property type="entry name" value="Ig-like_fold"/>
</dbReference>
<feature type="transmembrane region" description="Helical" evidence="1">
    <location>
        <begin position="23"/>
        <end position="42"/>
    </location>
</feature>
<dbReference type="RefSeq" id="WP_225699922.1">
    <property type="nucleotide sequence ID" value="NZ_JAIXNE010000008.1"/>
</dbReference>